<dbReference type="Proteomes" id="UP000306808">
    <property type="component" value="Unassembled WGS sequence"/>
</dbReference>
<evidence type="ECO:0000256" key="2">
    <source>
        <dbReference type="SAM" id="Phobius"/>
    </source>
</evidence>
<evidence type="ECO:0000313" key="4">
    <source>
        <dbReference type="Proteomes" id="UP000306808"/>
    </source>
</evidence>
<proteinExistence type="predicted"/>
<dbReference type="OrthoDB" id="676306at2"/>
<gene>
    <name evidence="3" type="ORF">FAZ15_12455</name>
</gene>
<keyword evidence="2" id="KW-0812">Transmembrane</keyword>
<dbReference type="AlphaFoldDB" id="A0A4U0P0P5"/>
<dbReference type="EMBL" id="SUME01000004">
    <property type="protein sequence ID" value="TJZ60786.1"/>
    <property type="molecule type" value="Genomic_DNA"/>
</dbReference>
<comment type="caution">
    <text evidence="3">The sequence shown here is derived from an EMBL/GenBank/DDBJ whole genome shotgun (WGS) entry which is preliminary data.</text>
</comment>
<accession>A0A4U0P0P5</accession>
<organism evidence="3 4">
    <name type="scientific">Sphingobacterium olei</name>
    <dbReference type="NCBI Taxonomy" id="2571155"/>
    <lineage>
        <taxon>Bacteria</taxon>
        <taxon>Pseudomonadati</taxon>
        <taxon>Bacteroidota</taxon>
        <taxon>Sphingobacteriia</taxon>
        <taxon>Sphingobacteriales</taxon>
        <taxon>Sphingobacteriaceae</taxon>
        <taxon>Sphingobacterium</taxon>
    </lineage>
</organism>
<feature type="transmembrane region" description="Helical" evidence="2">
    <location>
        <begin position="14"/>
        <end position="34"/>
    </location>
</feature>
<feature type="region of interest" description="Disordered" evidence="1">
    <location>
        <begin position="124"/>
        <end position="185"/>
    </location>
</feature>
<protein>
    <submittedName>
        <fullName evidence="3">Energy transducer TonB</fullName>
    </submittedName>
</protein>
<evidence type="ECO:0000256" key="1">
    <source>
        <dbReference type="SAM" id="MobiDB-lite"/>
    </source>
</evidence>
<keyword evidence="4" id="KW-1185">Reference proteome</keyword>
<reference evidence="3 4" key="1">
    <citation type="submission" date="2019-04" db="EMBL/GenBank/DDBJ databases">
        <title>Sphingobacterium olei sp. nov., isolated from oil-contaminated soil.</title>
        <authorList>
            <person name="Liu B."/>
        </authorList>
    </citation>
    <scope>NUCLEOTIDE SEQUENCE [LARGE SCALE GENOMIC DNA]</scope>
    <source>
        <strain evidence="3 4">HAL-9</strain>
    </source>
</reference>
<name>A0A4U0P0P5_9SPHI</name>
<dbReference type="RefSeq" id="WP_136901625.1">
    <property type="nucleotide sequence ID" value="NZ_SUME01000004.1"/>
</dbReference>
<keyword evidence="2" id="KW-1133">Transmembrane helix</keyword>
<sequence>MYYHLKEENNMPKALGYSSLVMVILVVIGFFIVFGQNNLPEYGMGGIIVNYGTAEEGMGEDYMSIEEPSMDENANNVKPDKINPAETPIPTPTQQTADKVVATQDMDDAPAITKAEKPVKTAAVETTVEKKNSTPAVNTNALYKGKKNNASGSGDGTGTSPGNQGSELGDPLASNYGEGGSGFGNEPLSLSSRHWAVRPNINDEGQFSGVVVSELTIDKNGNVISVRSGLRGTTYASSTVNEMLNRELRKGKFNAIPNAPDRRTVQIRIEFKLR</sequence>
<keyword evidence="2" id="KW-0472">Membrane</keyword>
<evidence type="ECO:0000313" key="3">
    <source>
        <dbReference type="EMBL" id="TJZ60786.1"/>
    </source>
</evidence>